<keyword evidence="1" id="KW-0812">Transmembrane</keyword>
<feature type="transmembrane region" description="Helical" evidence="1">
    <location>
        <begin position="221"/>
        <end position="238"/>
    </location>
</feature>
<feature type="transmembrane region" description="Helical" evidence="1">
    <location>
        <begin position="103"/>
        <end position="125"/>
    </location>
</feature>
<evidence type="ECO:0000256" key="1">
    <source>
        <dbReference type="SAM" id="Phobius"/>
    </source>
</evidence>
<feature type="transmembrane region" description="Helical" evidence="1">
    <location>
        <begin position="40"/>
        <end position="59"/>
    </location>
</feature>
<evidence type="ECO:0000313" key="2">
    <source>
        <dbReference type="EMBL" id="WGZ91816.1"/>
    </source>
</evidence>
<keyword evidence="1" id="KW-0472">Membrane</keyword>
<reference evidence="2" key="2">
    <citation type="submission" date="2023-04" db="EMBL/GenBank/DDBJ databases">
        <authorList>
            <person name="Beletskiy A.V."/>
            <person name="Mardanov A.V."/>
            <person name="Ravin N.V."/>
        </authorList>
    </citation>
    <scope>NUCLEOTIDE SEQUENCE</scope>
    <source>
        <strain evidence="2">GKL-01</strain>
    </source>
</reference>
<dbReference type="AlphaFoldDB" id="A0AA95KGL1"/>
<proteinExistence type="predicted"/>
<feature type="transmembrane region" description="Helical" evidence="1">
    <location>
        <begin position="158"/>
        <end position="179"/>
    </location>
</feature>
<dbReference type="Proteomes" id="UP001300672">
    <property type="component" value="Chromosome"/>
</dbReference>
<dbReference type="KEGG" id="tdu:QJT80_04890"/>
<feature type="transmembrane region" description="Helical" evidence="1">
    <location>
        <begin position="65"/>
        <end position="82"/>
    </location>
</feature>
<accession>A0AA95KGL1</accession>
<gene>
    <name evidence="2" type="ORF">QJT80_04890</name>
</gene>
<sequence length="240" mass="25836">MSWSNPNLLMMLIPAGVSVLGGLLAMWWQPNRYQRSLIQHFTAGVVLAVLAVEVLPEIGREKVDPSVLITAFALGSFFMYALRVWTENLEAKAHTNPTMADSGLIMATFIDVAIDGLIIGAGFAASGETGFILALGLSFEMLFLGLALTSDHIKGWRIVWLTLGLGLTILLFAVLGYSLLGDASSTEISAALAFSAAALLYLVTDELLIEAHEVEETPESSLVLFAGFLAFWAIQLYGSH</sequence>
<dbReference type="EMBL" id="CP124755">
    <property type="protein sequence ID" value="WGZ91816.1"/>
    <property type="molecule type" value="Genomic_DNA"/>
</dbReference>
<keyword evidence="1" id="KW-1133">Transmembrane helix</keyword>
<reference evidence="2" key="1">
    <citation type="journal article" date="2023" name="Int. J. Mol. Sci.">
        <title>Metagenomics Revealed a New Genus 'Candidatus Thiocaldithrix dubininis' gen. nov., sp. nov. and a New Species 'Candidatus Thiothrix putei' sp. nov. in the Family Thiotrichaceae, Some Members of Which Have Traits of Both Na+- and H+-Motive Energetics.</title>
        <authorList>
            <person name="Ravin N.V."/>
            <person name="Muntyan M.S."/>
            <person name="Smolyakov D.D."/>
            <person name="Rudenko T.S."/>
            <person name="Beletsky A.V."/>
            <person name="Mardanov A.V."/>
            <person name="Grabovich M.Y."/>
        </authorList>
    </citation>
    <scope>NUCLEOTIDE SEQUENCE</scope>
    <source>
        <strain evidence="2">GKL-01</strain>
    </source>
</reference>
<name>A0AA95KGL1_9GAMM</name>
<feature type="transmembrane region" description="Helical" evidence="1">
    <location>
        <begin position="131"/>
        <end position="149"/>
    </location>
</feature>
<organism evidence="2">
    <name type="scientific">Candidatus Thiocaldithrix dubininis</name>
    <dbReference type="NCBI Taxonomy" id="3080823"/>
    <lineage>
        <taxon>Bacteria</taxon>
        <taxon>Pseudomonadati</taxon>
        <taxon>Pseudomonadota</taxon>
        <taxon>Gammaproteobacteria</taxon>
        <taxon>Thiotrichales</taxon>
        <taxon>Thiotrichaceae</taxon>
        <taxon>Candidatus Thiocaldithrix</taxon>
    </lineage>
</organism>
<feature type="transmembrane region" description="Helical" evidence="1">
    <location>
        <begin position="6"/>
        <end position="28"/>
    </location>
</feature>
<feature type="transmembrane region" description="Helical" evidence="1">
    <location>
        <begin position="191"/>
        <end position="209"/>
    </location>
</feature>
<protein>
    <submittedName>
        <fullName evidence="2">Zinc permease</fullName>
    </submittedName>
</protein>